<proteinExistence type="predicted"/>
<dbReference type="AlphaFoldDB" id="A0ABD3IFW2"/>
<protein>
    <submittedName>
        <fullName evidence="2">Uncharacterized protein</fullName>
    </submittedName>
</protein>
<evidence type="ECO:0000256" key="1">
    <source>
        <dbReference type="SAM" id="MobiDB-lite"/>
    </source>
</evidence>
<keyword evidence="3" id="KW-1185">Reference proteome</keyword>
<dbReference type="EMBL" id="JBJQOH010000001">
    <property type="protein sequence ID" value="KAL3701270.1"/>
    <property type="molecule type" value="Genomic_DNA"/>
</dbReference>
<gene>
    <name evidence="2" type="ORF">R1sor_019292</name>
</gene>
<evidence type="ECO:0000313" key="2">
    <source>
        <dbReference type="EMBL" id="KAL3701270.1"/>
    </source>
</evidence>
<accession>A0ABD3IFW2</accession>
<sequence length="200" mass="22836">MASIDKRQEYKDRVAALLAAWCSEKGIDTYLDQLLRLLDEEFLRTFAAIRNIPFPREREKASGKVPNRHWRYRFYHGVAAVIGWQERVTFGDDRYWGDDLHNAIKALWPDESPAIINDKRKLPPYSVKSSESRSCTLKSSLTVAPSSHVTYELRCSVNSPQQITDRKRRRLPDRSQYPRGSESENSGASANSETLSGSTA</sequence>
<name>A0ABD3IFW2_9MARC</name>
<evidence type="ECO:0000313" key="3">
    <source>
        <dbReference type="Proteomes" id="UP001633002"/>
    </source>
</evidence>
<reference evidence="2 3" key="1">
    <citation type="submission" date="2024-09" db="EMBL/GenBank/DDBJ databases">
        <title>Chromosome-scale assembly of Riccia sorocarpa.</title>
        <authorList>
            <person name="Paukszto L."/>
        </authorList>
    </citation>
    <scope>NUCLEOTIDE SEQUENCE [LARGE SCALE GENOMIC DNA]</scope>
    <source>
        <strain evidence="2">LP-2024</strain>
        <tissue evidence="2">Aerial parts of the thallus</tissue>
    </source>
</reference>
<feature type="region of interest" description="Disordered" evidence="1">
    <location>
        <begin position="158"/>
        <end position="200"/>
    </location>
</feature>
<dbReference type="Proteomes" id="UP001633002">
    <property type="component" value="Unassembled WGS sequence"/>
</dbReference>
<feature type="compositionally biased region" description="Low complexity" evidence="1">
    <location>
        <begin position="183"/>
        <end position="193"/>
    </location>
</feature>
<organism evidence="2 3">
    <name type="scientific">Riccia sorocarpa</name>
    <dbReference type="NCBI Taxonomy" id="122646"/>
    <lineage>
        <taxon>Eukaryota</taxon>
        <taxon>Viridiplantae</taxon>
        <taxon>Streptophyta</taxon>
        <taxon>Embryophyta</taxon>
        <taxon>Marchantiophyta</taxon>
        <taxon>Marchantiopsida</taxon>
        <taxon>Marchantiidae</taxon>
        <taxon>Marchantiales</taxon>
        <taxon>Ricciaceae</taxon>
        <taxon>Riccia</taxon>
    </lineage>
</organism>
<comment type="caution">
    <text evidence="2">The sequence shown here is derived from an EMBL/GenBank/DDBJ whole genome shotgun (WGS) entry which is preliminary data.</text>
</comment>